<keyword evidence="1" id="KW-0812">Transmembrane</keyword>
<comment type="caution">
    <text evidence="3">The sequence shown here is derived from an EMBL/GenBank/DDBJ whole genome shotgun (WGS) entry which is preliminary data.</text>
</comment>
<proteinExistence type="predicted"/>
<dbReference type="PANTHER" id="PTHR12729">
    <property type="entry name" value="TRNA(HIS) GUANYLYLTRANSFERASE-RELATED"/>
    <property type="match status" value="1"/>
</dbReference>
<feature type="transmembrane region" description="Helical" evidence="1">
    <location>
        <begin position="77"/>
        <end position="100"/>
    </location>
</feature>
<evidence type="ECO:0000259" key="2">
    <source>
        <dbReference type="Pfam" id="PF04446"/>
    </source>
</evidence>
<gene>
    <name evidence="3" type="ORF">ILEXP_LOCUS26764</name>
</gene>
<keyword evidence="1" id="KW-0472">Membrane</keyword>
<dbReference type="Pfam" id="PF04446">
    <property type="entry name" value="Thg1"/>
    <property type="match status" value="1"/>
</dbReference>
<organism evidence="3 4">
    <name type="scientific">Ilex paraguariensis</name>
    <name type="common">yerba mate</name>
    <dbReference type="NCBI Taxonomy" id="185542"/>
    <lineage>
        <taxon>Eukaryota</taxon>
        <taxon>Viridiplantae</taxon>
        <taxon>Streptophyta</taxon>
        <taxon>Embryophyta</taxon>
        <taxon>Tracheophyta</taxon>
        <taxon>Spermatophyta</taxon>
        <taxon>Magnoliopsida</taxon>
        <taxon>eudicotyledons</taxon>
        <taxon>Gunneridae</taxon>
        <taxon>Pentapetalae</taxon>
        <taxon>asterids</taxon>
        <taxon>campanulids</taxon>
        <taxon>Aquifoliales</taxon>
        <taxon>Aquifoliaceae</taxon>
        <taxon>Ilex</taxon>
    </lineage>
</organism>
<evidence type="ECO:0000256" key="1">
    <source>
        <dbReference type="SAM" id="Phobius"/>
    </source>
</evidence>
<name>A0ABC8STA6_9AQUA</name>
<feature type="domain" description="tRNAHis guanylyltransferase catalytic" evidence="2">
    <location>
        <begin position="1"/>
        <end position="40"/>
    </location>
</feature>
<dbReference type="InterPro" id="IPR024956">
    <property type="entry name" value="tRNAHis_GuaTrfase_cat"/>
</dbReference>
<reference evidence="3 4" key="1">
    <citation type="submission" date="2024-02" db="EMBL/GenBank/DDBJ databases">
        <authorList>
            <person name="Vignale AGUSTIN F."/>
            <person name="Sosa J E."/>
            <person name="Modenutti C."/>
        </authorList>
    </citation>
    <scope>NUCLEOTIDE SEQUENCE [LARGE SCALE GENOMIC DNA]</scope>
</reference>
<dbReference type="AlphaFoldDB" id="A0ABC8STA6"/>
<accession>A0ABC8STA6</accession>
<protein>
    <recommendedName>
        <fullName evidence="2">tRNAHis guanylyltransferase catalytic domain-containing protein</fullName>
    </recommendedName>
</protein>
<keyword evidence="4" id="KW-1185">Reference proteome</keyword>
<dbReference type="EMBL" id="CAUOFW020003134">
    <property type="protein sequence ID" value="CAK9158143.1"/>
    <property type="molecule type" value="Genomic_DNA"/>
</dbReference>
<dbReference type="InterPro" id="IPR038469">
    <property type="entry name" value="tRNAHis_GuaTrfase_Thg1_sf"/>
</dbReference>
<dbReference type="Proteomes" id="UP001642360">
    <property type="component" value="Unassembled WGS sequence"/>
</dbReference>
<dbReference type="Gene3D" id="3.30.70.3000">
    <property type="match status" value="1"/>
</dbReference>
<dbReference type="InterPro" id="IPR007537">
    <property type="entry name" value="tRNAHis_GuaTrfase_Thg1"/>
</dbReference>
<dbReference type="PANTHER" id="PTHR12729:SF6">
    <property type="entry name" value="TRNA(HIS) GUANYLYLTRANSFERASE-RELATED"/>
    <property type="match status" value="1"/>
</dbReference>
<keyword evidence="1" id="KW-1133">Transmembrane helix</keyword>
<evidence type="ECO:0000313" key="3">
    <source>
        <dbReference type="EMBL" id="CAK9158143.1"/>
    </source>
</evidence>
<evidence type="ECO:0000313" key="4">
    <source>
        <dbReference type="Proteomes" id="UP001642360"/>
    </source>
</evidence>
<sequence length="150" mass="17199">MNSCAVAVLEEFNVIVFSYGMSDEYSFVLKKGFEFYQRCARGVARVGEHLSFDTRMNIMDILYEKEETSVLHSSPRSLAACILAGFLKFSTFTIVIYCIFPPVFLPFKRVLNPLQVASYVITVPKQRWEFPVLCYVVSFFSFDVSLSSYT</sequence>